<protein>
    <submittedName>
        <fullName evidence="1">Uncharacterized protein</fullName>
    </submittedName>
</protein>
<evidence type="ECO:0000313" key="1">
    <source>
        <dbReference type="EMBL" id="MEE2050321.1"/>
    </source>
</evidence>
<gene>
    <name evidence="1" type="ORF">Q8A49_07415</name>
</gene>
<name>A0ABU7KM00_9ACTN</name>
<organism evidence="1 2">
    <name type="scientific">Nocardiopsis tropica</name>
    <dbReference type="NCBI Taxonomy" id="109330"/>
    <lineage>
        <taxon>Bacteria</taxon>
        <taxon>Bacillati</taxon>
        <taxon>Actinomycetota</taxon>
        <taxon>Actinomycetes</taxon>
        <taxon>Streptosporangiales</taxon>
        <taxon>Nocardiopsidaceae</taxon>
        <taxon>Nocardiopsis</taxon>
    </lineage>
</organism>
<dbReference type="RefSeq" id="WP_330157546.1">
    <property type="nucleotide sequence ID" value="NZ_BAAAJA010000059.1"/>
</dbReference>
<dbReference type="Proteomes" id="UP001348641">
    <property type="component" value="Unassembled WGS sequence"/>
</dbReference>
<evidence type="ECO:0000313" key="2">
    <source>
        <dbReference type="Proteomes" id="UP001348641"/>
    </source>
</evidence>
<accession>A0ABU7KM00</accession>
<comment type="caution">
    <text evidence="1">The sequence shown here is derived from an EMBL/GenBank/DDBJ whole genome shotgun (WGS) entry which is preliminary data.</text>
</comment>
<dbReference type="EMBL" id="JAUUCC010000013">
    <property type="protein sequence ID" value="MEE2050321.1"/>
    <property type="molecule type" value="Genomic_DNA"/>
</dbReference>
<reference evidence="1 2" key="1">
    <citation type="submission" date="2023-07" db="EMBL/GenBank/DDBJ databases">
        <authorList>
            <person name="Girao M."/>
            <person name="Carvalho M.F."/>
        </authorList>
    </citation>
    <scope>NUCLEOTIDE SEQUENCE [LARGE SCALE GENOMIC DNA]</scope>
    <source>
        <strain evidence="1 2">66/93</strain>
    </source>
</reference>
<sequence>MPETLSGLATAQHAARLLHTTTAPVVYITASSRDADRHARAAGIPRHRVRTVHRACRLRGVRGPLVVIELGGAQRLRPADLYEILQHVDMLRAAGADVVRLVEGSPEDRAVGQVLNAQLAAAHHTTA</sequence>
<proteinExistence type="predicted"/>